<dbReference type="SUPFAM" id="SSF56672">
    <property type="entry name" value="DNA/RNA polymerases"/>
    <property type="match status" value="1"/>
</dbReference>
<dbReference type="InterPro" id="IPR043502">
    <property type="entry name" value="DNA/RNA_pol_sf"/>
</dbReference>
<comment type="caution">
    <text evidence="2">The sequence shown here is derived from an EMBL/GenBank/DDBJ whole genome shotgun (WGS) entry which is preliminary data.</text>
</comment>
<dbReference type="Proteomes" id="UP000475862">
    <property type="component" value="Unassembled WGS sequence"/>
</dbReference>
<evidence type="ECO:0000313" key="2">
    <source>
        <dbReference type="EMBL" id="KAE9521386.1"/>
    </source>
</evidence>
<dbReference type="GO" id="GO:0071897">
    <property type="term" value="P:DNA biosynthetic process"/>
    <property type="evidence" value="ECO:0007669"/>
    <property type="project" value="UniProtKB-ARBA"/>
</dbReference>
<organism evidence="2 3">
    <name type="scientific">Aphis glycines</name>
    <name type="common">Soybean aphid</name>
    <dbReference type="NCBI Taxonomy" id="307491"/>
    <lineage>
        <taxon>Eukaryota</taxon>
        <taxon>Metazoa</taxon>
        <taxon>Ecdysozoa</taxon>
        <taxon>Arthropoda</taxon>
        <taxon>Hexapoda</taxon>
        <taxon>Insecta</taxon>
        <taxon>Pterygota</taxon>
        <taxon>Neoptera</taxon>
        <taxon>Paraneoptera</taxon>
        <taxon>Hemiptera</taxon>
        <taxon>Sternorrhyncha</taxon>
        <taxon>Aphidomorpha</taxon>
        <taxon>Aphidoidea</taxon>
        <taxon>Aphididae</taxon>
        <taxon>Aphidini</taxon>
        <taxon>Aphis</taxon>
        <taxon>Aphis</taxon>
    </lineage>
</organism>
<name>A0A6G0SSN6_APHGL</name>
<dbReference type="AlphaFoldDB" id="A0A6G0SSN6"/>
<dbReference type="InterPro" id="IPR043128">
    <property type="entry name" value="Rev_trsase/Diguanyl_cyclase"/>
</dbReference>
<reference evidence="2 3" key="1">
    <citation type="submission" date="2019-08" db="EMBL/GenBank/DDBJ databases">
        <title>The genome of the soybean aphid Biotype 1, its phylome, world population structure and adaptation to the North American continent.</title>
        <authorList>
            <person name="Giordano R."/>
            <person name="Donthu R.K."/>
            <person name="Hernandez A.G."/>
            <person name="Wright C.L."/>
            <person name="Zimin A.V."/>
        </authorList>
    </citation>
    <scope>NUCLEOTIDE SEQUENCE [LARGE SCALE GENOMIC DNA]</scope>
    <source>
        <tissue evidence="2">Whole aphids</tissue>
    </source>
</reference>
<feature type="domain" description="Reverse transcriptase" evidence="1">
    <location>
        <begin position="182"/>
        <end position="438"/>
    </location>
</feature>
<protein>
    <recommendedName>
        <fullName evidence="1">Reverse transcriptase domain-containing protein</fullName>
    </recommendedName>
</protein>
<dbReference type="Gene3D" id="3.30.70.270">
    <property type="match status" value="1"/>
</dbReference>
<proteinExistence type="predicted"/>
<evidence type="ECO:0000259" key="1">
    <source>
        <dbReference type="PROSITE" id="PS50878"/>
    </source>
</evidence>
<dbReference type="OrthoDB" id="6625697at2759"/>
<evidence type="ECO:0000313" key="3">
    <source>
        <dbReference type="Proteomes" id="UP000475862"/>
    </source>
</evidence>
<sequence length="464" mass="52640">MGSVRNAFTIRTLRRKFLLRKAEVRRACFRAKRDAWREFVTEVGNNDPWSSVYRWAKSGGKRPSTELPASIRKLDESFTSSLRETDENPLEQLVLEDSERNESAEQMAVRRETGVSVGSFAPVRPGLTPSGHPVKLCDTDEVKAALWRIESNKAAGLDGITLRILKQAWPVLAEPITHAFNCALRFRVIPSTWKDAALVVIRKGPGKDPMEAKSYRPISLLPALAKMLEGIIVARIRTDTDSRMSARQYGFTKNRSTVDAIDRVLGWTVERTEKYVLGIFLEITGAFDCLWWPRFIKKMQSNGCSDGLIDLTKSYLDGRQAHISRCPQGSQFGPDLWKQAMNPLLSDELTVGTEIVAYADDLAILVAGKYRRELTERANKMLERARQWANERKLSFSTAKTQTLWLKGSLTPQKPLDLRIGELKVKMTPTAKYLGDTFDQKRTFMNHLAEKRATQWGYTVGYYL</sequence>
<dbReference type="InterPro" id="IPR000477">
    <property type="entry name" value="RT_dom"/>
</dbReference>
<dbReference type="Pfam" id="PF00078">
    <property type="entry name" value="RVT_1"/>
    <property type="match status" value="1"/>
</dbReference>
<dbReference type="PROSITE" id="PS50878">
    <property type="entry name" value="RT_POL"/>
    <property type="match status" value="1"/>
</dbReference>
<keyword evidence="3" id="KW-1185">Reference proteome</keyword>
<gene>
    <name evidence="2" type="ORF">AGLY_018208</name>
</gene>
<dbReference type="PANTHER" id="PTHR19446">
    <property type="entry name" value="REVERSE TRANSCRIPTASES"/>
    <property type="match status" value="1"/>
</dbReference>
<dbReference type="EMBL" id="VYZN01002959">
    <property type="protein sequence ID" value="KAE9521386.1"/>
    <property type="molecule type" value="Genomic_DNA"/>
</dbReference>
<dbReference type="CDD" id="cd01650">
    <property type="entry name" value="RT_nLTR_like"/>
    <property type="match status" value="1"/>
</dbReference>
<accession>A0A6G0SSN6</accession>